<dbReference type="GeneID" id="140035740"/>
<dbReference type="Gene3D" id="3.60.10.10">
    <property type="entry name" value="Endonuclease/exonuclease/phosphatase"/>
    <property type="match status" value="1"/>
</dbReference>
<evidence type="ECO:0000313" key="3">
    <source>
        <dbReference type="RefSeq" id="XP_071933200.1"/>
    </source>
</evidence>
<dbReference type="InterPro" id="IPR036691">
    <property type="entry name" value="Endo/exonu/phosph_ase_sf"/>
</dbReference>
<dbReference type="InterPro" id="IPR005135">
    <property type="entry name" value="Endo/exonuclease/phosphatase"/>
</dbReference>
<dbReference type="Pfam" id="PF03372">
    <property type="entry name" value="Exo_endo_phos"/>
    <property type="match status" value="1"/>
</dbReference>
<dbReference type="SUPFAM" id="SSF56219">
    <property type="entry name" value="DNase I-like"/>
    <property type="match status" value="1"/>
</dbReference>
<name>A0ABM4WN38_COFAR</name>
<dbReference type="PANTHER" id="PTHR33710">
    <property type="entry name" value="BNAC02G09200D PROTEIN"/>
    <property type="match status" value="1"/>
</dbReference>
<dbReference type="RefSeq" id="XP_071933200.1">
    <property type="nucleotide sequence ID" value="XM_072077099.1"/>
</dbReference>
<organism evidence="2 3">
    <name type="scientific">Coffea arabica</name>
    <name type="common">Arabian coffee</name>
    <dbReference type="NCBI Taxonomy" id="13443"/>
    <lineage>
        <taxon>Eukaryota</taxon>
        <taxon>Viridiplantae</taxon>
        <taxon>Streptophyta</taxon>
        <taxon>Embryophyta</taxon>
        <taxon>Tracheophyta</taxon>
        <taxon>Spermatophyta</taxon>
        <taxon>Magnoliopsida</taxon>
        <taxon>eudicotyledons</taxon>
        <taxon>Gunneridae</taxon>
        <taxon>Pentapetalae</taxon>
        <taxon>asterids</taxon>
        <taxon>lamiids</taxon>
        <taxon>Gentianales</taxon>
        <taxon>Rubiaceae</taxon>
        <taxon>Ixoroideae</taxon>
        <taxon>Gardenieae complex</taxon>
        <taxon>Bertiereae - Coffeeae clade</taxon>
        <taxon>Coffeeae</taxon>
        <taxon>Coffea</taxon>
    </lineage>
</organism>
<gene>
    <name evidence="3" type="primary">LOC140035740</name>
</gene>
<evidence type="ECO:0000313" key="2">
    <source>
        <dbReference type="Proteomes" id="UP001652660"/>
    </source>
</evidence>
<evidence type="ECO:0000259" key="1">
    <source>
        <dbReference type="Pfam" id="PF03372"/>
    </source>
</evidence>
<protein>
    <recommendedName>
        <fullName evidence="1">Endonuclease/exonuclease/phosphatase domain-containing protein</fullName>
    </recommendedName>
</protein>
<dbReference type="Proteomes" id="UP001652660">
    <property type="component" value="Chromosome 2c"/>
</dbReference>
<accession>A0ABM4WN38</accession>
<proteinExistence type="predicted"/>
<feature type="domain" description="Endonuclease/exonuclease/phosphatase" evidence="1">
    <location>
        <begin position="5"/>
        <end position="197"/>
    </location>
</feature>
<dbReference type="PANTHER" id="PTHR33710:SF71">
    <property type="entry name" value="ENDONUCLEASE_EXONUCLEASE_PHOSPHATASE DOMAIN-CONTAINING PROTEIN"/>
    <property type="match status" value="1"/>
</dbReference>
<keyword evidence="2" id="KW-1185">Reference proteome</keyword>
<sequence>MRVLVWNCQGAGSPLTIPQLKEACNLLSPSVVFLCETKNRDKYMETEVKITEIHKTAFTIEAHIVDHSQHTNWWLIGIYASCDAATRKNQWEVLNARKRLWGQRWIVAGDFNDIVSNEEKWGGRRREEWTFRDFKQFIADNEQIDVGFDGNPWTWCNNWDNAGEIKQRLDRMLCTHSWFQIFDKTKCKHVDNYSSDHSMLMVDTEPGKGQKKEKNSFLTKDGFSKKGLHK</sequence>
<reference evidence="3" key="1">
    <citation type="submission" date="2025-08" db="UniProtKB">
        <authorList>
            <consortium name="RefSeq"/>
        </authorList>
    </citation>
    <scope>IDENTIFICATION</scope>
    <source>
        <tissue evidence="3">Leaves</tissue>
    </source>
</reference>